<keyword evidence="5" id="KW-0547">Nucleotide-binding</keyword>
<dbReference type="EMBL" id="CP125292">
    <property type="protein sequence ID" value="WHM19773.1"/>
    <property type="molecule type" value="Genomic_DNA"/>
</dbReference>
<evidence type="ECO:0000256" key="1">
    <source>
        <dbReference type="ARBA" id="ARBA00000198"/>
    </source>
</evidence>
<dbReference type="GO" id="GO:0046654">
    <property type="term" value="P:tetrahydrofolate biosynthetic process"/>
    <property type="evidence" value="ECO:0007669"/>
    <property type="project" value="UniProtKB-UniPathway"/>
</dbReference>
<dbReference type="Proteomes" id="UP000032247">
    <property type="component" value="Unassembled WGS sequence"/>
</dbReference>
<evidence type="ECO:0000256" key="2">
    <source>
        <dbReference type="ARBA" id="ARBA00005051"/>
    </source>
</evidence>
<evidence type="ECO:0000313" key="11">
    <source>
        <dbReference type="EMBL" id="WHM19773.1"/>
    </source>
</evidence>
<evidence type="ECO:0000313" key="10">
    <source>
        <dbReference type="EMBL" id="KIU10230.1"/>
    </source>
</evidence>
<dbReference type="EC" id="2.7.6.3" evidence="3"/>
<keyword evidence="4 11" id="KW-0808">Transferase</keyword>
<proteinExistence type="predicted"/>
<dbReference type="SMR" id="A0A063XCZ2"/>
<dbReference type="PANTHER" id="PTHR43071">
    <property type="entry name" value="2-AMINO-4-HYDROXY-6-HYDROXYMETHYLDIHYDROPTERIDINE PYROPHOSPHOKINASE"/>
    <property type="match status" value="1"/>
</dbReference>
<protein>
    <recommendedName>
        <fullName evidence="3">2-amino-4-hydroxy-6-hydroxymethyldihydropteridine diphosphokinase</fullName>
        <ecNumber evidence="3">2.7.6.3</ecNumber>
    </recommendedName>
</protein>
<dbReference type="GO" id="GO:0046656">
    <property type="term" value="P:folic acid biosynthetic process"/>
    <property type="evidence" value="ECO:0007669"/>
    <property type="project" value="UniProtKB-KW"/>
</dbReference>
<comment type="catalytic activity">
    <reaction evidence="1">
        <text>6-hydroxymethyl-7,8-dihydropterin + ATP = (7,8-dihydropterin-6-yl)methyl diphosphate + AMP + H(+)</text>
        <dbReference type="Rhea" id="RHEA:11412"/>
        <dbReference type="ChEBI" id="CHEBI:15378"/>
        <dbReference type="ChEBI" id="CHEBI:30616"/>
        <dbReference type="ChEBI" id="CHEBI:44841"/>
        <dbReference type="ChEBI" id="CHEBI:72950"/>
        <dbReference type="ChEBI" id="CHEBI:456215"/>
        <dbReference type="EC" id="2.7.6.3"/>
    </reaction>
</comment>
<dbReference type="GO" id="GO:0016301">
    <property type="term" value="F:kinase activity"/>
    <property type="evidence" value="ECO:0007669"/>
    <property type="project" value="UniProtKB-KW"/>
</dbReference>
<dbReference type="GO" id="GO:0005524">
    <property type="term" value="F:ATP binding"/>
    <property type="evidence" value="ECO:0007669"/>
    <property type="project" value="UniProtKB-KW"/>
</dbReference>
<evidence type="ECO:0000256" key="3">
    <source>
        <dbReference type="ARBA" id="ARBA00013253"/>
    </source>
</evidence>
<dbReference type="Gene3D" id="3.30.70.560">
    <property type="entry name" value="7,8-Dihydro-6-hydroxymethylpterin-pyrophosphokinase HPPK"/>
    <property type="match status" value="1"/>
</dbReference>
<dbReference type="PANTHER" id="PTHR43071:SF1">
    <property type="entry name" value="2-AMINO-4-HYDROXY-6-HYDROXYMETHYLDIHYDROPTERIDINE PYROPHOSPHOKINASE"/>
    <property type="match status" value="1"/>
</dbReference>
<gene>
    <name evidence="11" type="primary">folK</name>
    <name evidence="11" type="ORF">QL281_12635</name>
    <name evidence="10" type="ORF">SC09_Contig28orf00432</name>
</gene>
<dbReference type="NCBIfam" id="TIGR01498">
    <property type="entry name" value="folK"/>
    <property type="match status" value="1"/>
</dbReference>
<accession>A0A063XCZ2</accession>
<dbReference type="Proteomes" id="UP001229422">
    <property type="component" value="Chromosome"/>
</dbReference>
<sequence length="167" mass="19058">MNNIAYIALGSNIGDRETYLRQAVALLHQHAAVTVTKVSSIYETDPVGYEDQAQFLNMAVEIKTSLNPFELLELTQQIENELGRTREVRWGPRTADLDILLFNRENIETEQLIVPHPRMYERLFVLAPLAEICQQVEKEATSAETDQEGVRVWKQKSGVDEFVHSES</sequence>
<dbReference type="STRING" id="483913.AN935_00395"/>
<name>A0A063XCZ2_BACIU</name>
<evidence type="ECO:0000256" key="4">
    <source>
        <dbReference type="ARBA" id="ARBA00022679"/>
    </source>
</evidence>
<keyword evidence="8" id="KW-0289">Folate biosynthesis</keyword>
<dbReference type="GO" id="GO:0003848">
    <property type="term" value="F:2-amino-4-hydroxy-6-hydroxymethyldihydropteridine diphosphokinase activity"/>
    <property type="evidence" value="ECO:0007669"/>
    <property type="project" value="UniProtKB-EC"/>
</dbReference>
<dbReference type="PATRIC" id="fig|1423.167.peg.3339"/>
<dbReference type="EMBL" id="JXBC01000006">
    <property type="protein sequence ID" value="KIU10230.1"/>
    <property type="molecule type" value="Genomic_DNA"/>
</dbReference>
<dbReference type="OMA" id="TLPHPKW"/>
<dbReference type="UniPathway" id="UPA00077">
    <property type="reaction ID" value="UER00155"/>
</dbReference>
<evidence type="ECO:0000313" key="12">
    <source>
        <dbReference type="Proteomes" id="UP000032247"/>
    </source>
</evidence>
<evidence type="ECO:0000256" key="8">
    <source>
        <dbReference type="ARBA" id="ARBA00022909"/>
    </source>
</evidence>
<dbReference type="RefSeq" id="WP_003242690.1">
    <property type="nucleotide sequence ID" value="NZ_AP024621.1"/>
</dbReference>
<dbReference type="InterPro" id="IPR000550">
    <property type="entry name" value="Hppk"/>
</dbReference>
<comment type="pathway">
    <text evidence="2">Cofactor biosynthesis; tetrahydrofolate biosynthesis; 2-amino-4-hydroxy-6-hydroxymethyl-7,8-dihydropteridine diphosphate from 7,8-dihydroneopterin triphosphate: step 4/4.</text>
</comment>
<dbReference type="SUPFAM" id="SSF55083">
    <property type="entry name" value="6-hydroxymethyl-7,8-dihydropterin pyrophosphokinase, HPPK"/>
    <property type="match status" value="1"/>
</dbReference>
<dbReference type="InterPro" id="IPR035907">
    <property type="entry name" value="Hppk_sf"/>
</dbReference>
<evidence type="ECO:0000259" key="9">
    <source>
        <dbReference type="PROSITE" id="PS00794"/>
    </source>
</evidence>
<dbReference type="AlphaFoldDB" id="A0A063XCZ2"/>
<keyword evidence="6 10" id="KW-0418">Kinase</keyword>
<evidence type="ECO:0000256" key="6">
    <source>
        <dbReference type="ARBA" id="ARBA00022777"/>
    </source>
</evidence>
<reference evidence="11" key="2">
    <citation type="submission" date="2023-05" db="EMBL/GenBank/DDBJ databases">
        <title>Complete genome sequence of Bacillus subtilis SRCM117797 isolated from Soybean paste.</title>
        <authorList>
            <person name="Abraha H.B."/>
            <person name="Kim K.-P."/>
            <person name="Ryu M.-S."/>
            <person name="Jeong D.-Y."/>
        </authorList>
    </citation>
    <scope>NUCLEOTIDE SEQUENCE</scope>
    <source>
        <strain evidence="11">SRCM117797</strain>
    </source>
</reference>
<evidence type="ECO:0000256" key="5">
    <source>
        <dbReference type="ARBA" id="ARBA00022741"/>
    </source>
</evidence>
<dbReference type="PROSITE" id="PS00794">
    <property type="entry name" value="HPPK"/>
    <property type="match status" value="1"/>
</dbReference>
<feature type="domain" description="7,8-dihydro-6-hydroxymethylpterin-pyrophosphokinase" evidence="9">
    <location>
        <begin position="89"/>
        <end position="100"/>
    </location>
</feature>
<dbReference type="Pfam" id="PF01288">
    <property type="entry name" value="HPPK"/>
    <property type="match status" value="1"/>
</dbReference>
<organism evidence="10 12">
    <name type="scientific">Bacillus subtilis</name>
    <dbReference type="NCBI Taxonomy" id="1423"/>
    <lineage>
        <taxon>Bacteria</taxon>
        <taxon>Bacillati</taxon>
        <taxon>Bacillota</taxon>
        <taxon>Bacilli</taxon>
        <taxon>Bacillales</taxon>
        <taxon>Bacillaceae</taxon>
        <taxon>Bacillus</taxon>
    </lineage>
</organism>
<reference evidence="10 12" key="1">
    <citation type="submission" date="2014-12" db="EMBL/GenBank/DDBJ databases">
        <title>Comparative genome analysis of Bacillus coagulans HM-08, Clostridium butyricum HM-68, Bacillus subtilis HM-66 and Bacillus licheniformis BL-09.</title>
        <authorList>
            <person name="Zhang H."/>
        </authorList>
    </citation>
    <scope>NUCLEOTIDE SEQUENCE [LARGE SCALE GENOMIC DNA]</scope>
    <source>
        <strain evidence="10 12">HM-66</strain>
    </source>
</reference>
<evidence type="ECO:0000256" key="7">
    <source>
        <dbReference type="ARBA" id="ARBA00022840"/>
    </source>
</evidence>
<dbReference type="CDD" id="cd00483">
    <property type="entry name" value="HPPK"/>
    <property type="match status" value="1"/>
</dbReference>
<keyword evidence="7" id="KW-0067">ATP-binding</keyword>